<comment type="caution">
    <text evidence="2">The sequence shown here is derived from an EMBL/GenBank/DDBJ whole genome shotgun (WGS) entry which is preliminary data.</text>
</comment>
<accession>A0ABU3VYM9</accession>
<dbReference type="GO" id="GO:0032259">
    <property type="term" value="P:methylation"/>
    <property type="evidence" value="ECO:0007669"/>
    <property type="project" value="UniProtKB-KW"/>
</dbReference>
<protein>
    <submittedName>
        <fullName evidence="2">Class I SAM-dependent methyltransferase</fullName>
        <ecNumber evidence="2">2.1.-.-</ecNumber>
    </submittedName>
</protein>
<dbReference type="RefSeq" id="WP_316973962.1">
    <property type="nucleotide sequence ID" value="NZ_JAWIIJ010000007.1"/>
</dbReference>
<proteinExistence type="predicted"/>
<dbReference type="Gene3D" id="2.20.25.110">
    <property type="entry name" value="S-adenosyl-L-methionine-dependent methyltransferases"/>
    <property type="match status" value="1"/>
</dbReference>
<dbReference type="GO" id="GO:0008168">
    <property type="term" value="F:methyltransferase activity"/>
    <property type="evidence" value="ECO:0007669"/>
    <property type="project" value="UniProtKB-KW"/>
</dbReference>
<keyword evidence="2" id="KW-0808">Transferase</keyword>
<dbReference type="CDD" id="cd02440">
    <property type="entry name" value="AdoMet_MTases"/>
    <property type="match status" value="1"/>
</dbReference>
<dbReference type="Gene3D" id="3.40.50.150">
    <property type="entry name" value="Vaccinia Virus protein VP39"/>
    <property type="match status" value="1"/>
</dbReference>
<reference evidence="2 3" key="1">
    <citation type="submission" date="2023-10" db="EMBL/GenBank/DDBJ databases">
        <title>Characteristics and mechanism of a salt-tolerant marine origin heterotrophic nitrifying- aerobic denitrifying bacteria Marinobacter xestospongiae HN1.</title>
        <authorList>
            <person name="Qi R."/>
        </authorList>
    </citation>
    <scope>NUCLEOTIDE SEQUENCE [LARGE SCALE GENOMIC DNA]</scope>
    <source>
        <strain evidence="2 3">HN1</strain>
    </source>
</reference>
<dbReference type="InterPro" id="IPR029063">
    <property type="entry name" value="SAM-dependent_MTases_sf"/>
</dbReference>
<evidence type="ECO:0000313" key="3">
    <source>
        <dbReference type="Proteomes" id="UP001269819"/>
    </source>
</evidence>
<feature type="domain" description="Methyltransferase" evidence="1">
    <location>
        <begin position="40"/>
        <end position="135"/>
    </location>
</feature>
<dbReference type="EC" id="2.1.-.-" evidence="2"/>
<gene>
    <name evidence="2" type="ORF">RYS15_11950</name>
</gene>
<dbReference type="InterPro" id="IPR041698">
    <property type="entry name" value="Methyltransf_25"/>
</dbReference>
<evidence type="ECO:0000259" key="1">
    <source>
        <dbReference type="Pfam" id="PF13649"/>
    </source>
</evidence>
<dbReference type="Proteomes" id="UP001269819">
    <property type="component" value="Unassembled WGS sequence"/>
</dbReference>
<organism evidence="2 3">
    <name type="scientific">Marinobacter xestospongiae</name>
    <dbReference type="NCBI Taxonomy" id="994319"/>
    <lineage>
        <taxon>Bacteria</taxon>
        <taxon>Pseudomonadati</taxon>
        <taxon>Pseudomonadota</taxon>
        <taxon>Gammaproteobacteria</taxon>
        <taxon>Pseudomonadales</taxon>
        <taxon>Marinobacteraceae</taxon>
        <taxon>Marinobacter</taxon>
    </lineage>
</organism>
<dbReference type="EMBL" id="JAWIIJ010000007">
    <property type="protein sequence ID" value="MDV2079403.1"/>
    <property type="molecule type" value="Genomic_DNA"/>
</dbReference>
<sequence>MINRYGTLAAWVYHLDKPIGHSFGDIEFYRDRLAACSGPILEPATGNGRVLIPLLEAGLSVAGFDGSEDMLAYCRQECRRRDLEPPLTRQRFEDFHYDHPFDAIILPAGSFQLITDTAVAQQVLARFLAALAPGGRLLLDLDPMSSLIHAGANCRHWQTGDDLLTLQHTPLATDYLQQTTHAQLRYEHWHNGELVRSQLETFHLRWWGVHEMTLALAAAGFGDIQVCGDYRHGQVPESDAGILTFEATRPG</sequence>
<keyword evidence="2" id="KW-0489">Methyltransferase</keyword>
<keyword evidence="3" id="KW-1185">Reference proteome</keyword>
<dbReference type="Pfam" id="PF13649">
    <property type="entry name" value="Methyltransf_25"/>
    <property type="match status" value="1"/>
</dbReference>
<dbReference type="SUPFAM" id="SSF53335">
    <property type="entry name" value="S-adenosyl-L-methionine-dependent methyltransferases"/>
    <property type="match status" value="1"/>
</dbReference>
<name>A0ABU3VYM9_9GAMM</name>
<evidence type="ECO:0000313" key="2">
    <source>
        <dbReference type="EMBL" id="MDV2079403.1"/>
    </source>
</evidence>